<evidence type="ECO:0000313" key="1">
    <source>
        <dbReference type="EMBL" id="KAH3667047.1"/>
    </source>
</evidence>
<dbReference type="Proteomes" id="UP000769528">
    <property type="component" value="Unassembled WGS sequence"/>
</dbReference>
<sequence>MKELRYIYQQFGILGDLIYYKDYFTKAGFKHHAGRSMAIYQISNLKSEKEELRKSLEEICGLPLLSDFEKLGTESITEVIPYFKISKLTQDEKRTSSSIEISHATLYDPFFRINNLKLVGNDTTKLKIDGNFAIPMSIKTQDLT</sequence>
<proteinExistence type="predicted"/>
<protein>
    <submittedName>
        <fullName evidence="1">Uncharacterized protein</fullName>
    </submittedName>
</protein>
<organism evidence="1 2">
    <name type="scientific">Wickerhamomyces mucosus</name>
    <dbReference type="NCBI Taxonomy" id="1378264"/>
    <lineage>
        <taxon>Eukaryota</taxon>
        <taxon>Fungi</taxon>
        <taxon>Dikarya</taxon>
        <taxon>Ascomycota</taxon>
        <taxon>Saccharomycotina</taxon>
        <taxon>Saccharomycetes</taxon>
        <taxon>Phaffomycetales</taxon>
        <taxon>Wickerhamomycetaceae</taxon>
        <taxon>Wickerhamomyces</taxon>
    </lineage>
</organism>
<reference evidence="1" key="2">
    <citation type="submission" date="2021-01" db="EMBL/GenBank/DDBJ databases">
        <authorList>
            <person name="Schikora-Tamarit M.A."/>
        </authorList>
    </citation>
    <scope>NUCLEOTIDE SEQUENCE</scope>
    <source>
        <strain evidence="1">CBS6341</strain>
    </source>
</reference>
<comment type="caution">
    <text evidence="1">The sequence shown here is derived from an EMBL/GenBank/DDBJ whole genome shotgun (WGS) entry which is preliminary data.</text>
</comment>
<accession>A0A9P8P928</accession>
<dbReference type="OrthoDB" id="10623043at2759"/>
<keyword evidence="2" id="KW-1185">Reference proteome</keyword>
<name>A0A9P8P928_9ASCO</name>
<gene>
    <name evidence="1" type="ORF">WICMUC_005394</name>
</gene>
<evidence type="ECO:0000313" key="2">
    <source>
        <dbReference type="Proteomes" id="UP000769528"/>
    </source>
</evidence>
<dbReference type="AlphaFoldDB" id="A0A9P8P928"/>
<dbReference type="EMBL" id="JAEUBF010001392">
    <property type="protein sequence ID" value="KAH3667047.1"/>
    <property type="molecule type" value="Genomic_DNA"/>
</dbReference>
<reference evidence="1" key="1">
    <citation type="journal article" date="2021" name="Open Biol.">
        <title>Shared evolutionary footprints suggest mitochondrial oxidative damage underlies multiple complex I losses in fungi.</title>
        <authorList>
            <person name="Schikora-Tamarit M.A."/>
            <person name="Marcet-Houben M."/>
            <person name="Nosek J."/>
            <person name="Gabaldon T."/>
        </authorList>
    </citation>
    <scope>NUCLEOTIDE SEQUENCE</scope>
    <source>
        <strain evidence="1">CBS6341</strain>
    </source>
</reference>